<organism evidence="7 8">
    <name type="scientific">Coptis chinensis</name>
    <dbReference type="NCBI Taxonomy" id="261450"/>
    <lineage>
        <taxon>Eukaryota</taxon>
        <taxon>Viridiplantae</taxon>
        <taxon>Streptophyta</taxon>
        <taxon>Embryophyta</taxon>
        <taxon>Tracheophyta</taxon>
        <taxon>Spermatophyta</taxon>
        <taxon>Magnoliopsida</taxon>
        <taxon>Ranunculales</taxon>
        <taxon>Ranunculaceae</taxon>
        <taxon>Coptidoideae</taxon>
        <taxon>Coptis</taxon>
    </lineage>
</organism>
<feature type="transmembrane region" description="Helical" evidence="6">
    <location>
        <begin position="144"/>
        <end position="165"/>
    </location>
</feature>
<evidence type="ECO:0000256" key="1">
    <source>
        <dbReference type="ARBA" id="ARBA00004141"/>
    </source>
</evidence>
<comment type="caution">
    <text evidence="7">The sequence shown here is derived from an EMBL/GenBank/DDBJ whole genome shotgun (WGS) entry which is preliminary data.</text>
</comment>
<protein>
    <recommendedName>
        <fullName evidence="9">Aquaporin SIP2-1</fullName>
    </recommendedName>
</protein>
<evidence type="ECO:0000313" key="7">
    <source>
        <dbReference type="EMBL" id="KAF9597290.1"/>
    </source>
</evidence>
<dbReference type="AlphaFoldDB" id="A0A835HBI1"/>
<keyword evidence="3 6" id="KW-1133">Transmembrane helix</keyword>
<dbReference type="SUPFAM" id="SSF81338">
    <property type="entry name" value="Aquaporin-like"/>
    <property type="match status" value="1"/>
</dbReference>
<dbReference type="Pfam" id="PF00230">
    <property type="entry name" value="MIP"/>
    <property type="match status" value="1"/>
</dbReference>
<dbReference type="InterPro" id="IPR000425">
    <property type="entry name" value="MIP"/>
</dbReference>
<comment type="subcellular location">
    <subcellularLocation>
        <location evidence="1">Membrane</location>
        <topology evidence="1">Multi-pass membrane protein</topology>
    </subcellularLocation>
</comment>
<dbReference type="InterPro" id="IPR044226">
    <property type="entry name" value="SIP2-1-like"/>
</dbReference>
<keyword evidence="2 5" id="KW-0812">Transmembrane</keyword>
<dbReference type="GO" id="GO:0016020">
    <property type="term" value="C:membrane"/>
    <property type="evidence" value="ECO:0007669"/>
    <property type="project" value="UniProtKB-SubCell"/>
</dbReference>
<evidence type="ECO:0000256" key="6">
    <source>
        <dbReference type="SAM" id="Phobius"/>
    </source>
</evidence>
<dbReference type="OrthoDB" id="1580043at2759"/>
<keyword evidence="4 6" id="KW-0472">Membrane</keyword>
<dbReference type="EMBL" id="JADFTS010000007">
    <property type="protein sequence ID" value="KAF9597290.1"/>
    <property type="molecule type" value="Genomic_DNA"/>
</dbReference>
<dbReference type="Proteomes" id="UP000631114">
    <property type="component" value="Unassembled WGS sequence"/>
</dbReference>
<evidence type="ECO:0000256" key="4">
    <source>
        <dbReference type="ARBA" id="ARBA00023136"/>
    </source>
</evidence>
<keyword evidence="8" id="KW-1185">Reference proteome</keyword>
<dbReference type="Gene3D" id="1.20.1080.10">
    <property type="entry name" value="Glycerol uptake facilitator protein"/>
    <property type="match status" value="1"/>
</dbReference>
<sequence>MKQPNCIFALHNKDGASFNSEHSVAFVILSKSVVTLYLKVIGSITAVKLIIMNLPEIGHGPRLNVDIHRGALTEGLLTLAIVSISLGLSKSSSNSFFLKTWMSSVSKIALHILGSDLTGGCMNPASAMGWAYARGEHMTKDHLYVYWLAPIEATLLAVWTFRLLLNPQKQEEKPSLIECILISYSSICPKPSVNIVLDFVFGYLPSLHVEGSLIAQLCIISCCRFAYFH</sequence>
<evidence type="ECO:0000256" key="2">
    <source>
        <dbReference type="ARBA" id="ARBA00022692"/>
    </source>
</evidence>
<dbReference type="PRINTS" id="PR00783">
    <property type="entry name" value="MINTRINSICP"/>
</dbReference>
<dbReference type="PANTHER" id="PTHR47720">
    <property type="entry name" value="AQUAPORIN SIP2-1-RELATED"/>
    <property type="match status" value="1"/>
</dbReference>
<dbReference type="InterPro" id="IPR023271">
    <property type="entry name" value="Aquaporin-like"/>
</dbReference>
<reference evidence="7 8" key="1">
    <citation type="submission" date="2020-10" db="EMBL/GenBank/DDBJ databases">
        <title>The Coptis chinensis genome and diversification of protoberbering-type alkaloids.</title>
        <authorList>
            <person name="Wang B."/>
            <person name="Shu S."/>
            <person name="Song C."/>
            <person name="Liu Y."/>
        </authorList>
    </citation>
    <scope>NUCLEOTIDE SEQUENCE [LARGE SCALE GENOMIC DNA]</scope>
    <source>
        <strain evidence="7">HL-2020</strain>
        <tissue evidence="7">Leaf</tissue>
    </source>
</reference>
<accession>A0A835HBI1</accession>
<evidence type="ECO:0000256" key="5">
    <source>
        <dbReference type="RuleBase" id="RU000477"/>
    </source>
</evidence>
<dbReference type="PANTHER" id="PTHR47720:SF1">
    <property type="entry name" value="AQUAPORIN SIP2-1-RELATED"/>
    <property type="match status" value="1"/>
</dbReference>
<name>A0A835HBI1_9MAGN</name>
<keyword evidence="5" id="KW-0813">Transport</keyword>
<gene>
    <name evidence="7" type="ORF">IFM89_016431</name>
</gene>
<evidence type="ECO:0000313" key="8">
    <source>
        <dbReference type="Proteomes" id="UP000631114"/>
    </source>
</evidence>
<evidence type="ECO:0008006" key="9">
    <source>
        <dbReference type="Google" id="ProtNLM"/>
    </source>
</evidence>
<dbReference type="GO" id="GO:0015267">
    <property type="term" value="F:channel activity"/>
    <property type="evidence" value="ECO:0007669"/>
    <property type="project" value="InterPro"/>
</dbReference>
<comment type="similarity">
    <text evidence="5">Belongs to the MIP/aquaporin (TC 1.A.8) family.</text>
</comment>
<proteinExistence type="inferred from homology"/>
<evidence type="ECO:0000256" key="3">
    <source>
        <dbReference type="ARBA" id="ARBA00022989"/>
    </source>
</evidence>